<keyword evidence="2" id="KW-0597">Phosphoprotein</keyword>
<feature type="region of interest" description="Disordered" evidence="9">
    <location>
        <begin position="71"/>
        <end position="126"/>
    </location>
</feature>
<keyword evidence="3" id="KW-0805">Transcription regulation</keyword>
<dbReference type="Gene3D" id="1.10.20.10">
    <property type="entry name" value="Histone, subunit A"/>
    <property type="match status" value="1"/>
</dbReference>
<evidence type="ECO:0000256" key="3">
    <source>
        <dbReference type="ARBA" id="ARBA00023015"/>
    </source>
</evidence>
<dbReference type="InterPro" id="IPR009072">
    <property type="entry name" value="Histone-fold"/>
</dbReference>
<dbReference type="PANTHER" id="PTHR47343">
    <property type="entry name" value="TRANSCRIPTIONAL ACTIVATOR SPT7"/>
    <property type="match status" value="1"/>
</dbReference>
<evidence type="ECO:0000313" key="11">
    <source>
        <dbReference type="EMBL" id="KAA8903287.1"/>
    </source>
</evidence>
<keyword evidence="6" id="KW-0539">Nucleus</keyword>
<dbReference type="PROSITE" id="PS00633">
    <property type="entry name" value="BROMODOMAIN_1"/>
    <property type="match status" value="1"/>
</dbReference>
<feature type="compositionally biased region" description="Polar residues" evidence="9">
    <location>
        <begin position="488"/>
        <end position="500"/>
    </location>
</feature>
<evidence type="ECO:0000256" key="5">
    <source>
        <dbReference type="ARBA" id="ARBA00023163"/>
    </source>
</evidence>
<dbReference type="InterPro" id="IPR001487">
    <property type="entry name" value="Bromodomain"/>
</dbReference>
<dbReference type="GO" id="GO:0005198">
    <property type="term" value="F:structural molecule activity"/>
    <property type="evidence" value="ECO:0007669"/>
    <property type="project" value="TreeGrafter"/>
</dbReference>
<comment type="subcellular location">
    <subcellularLocation>
        <location evidence="1">Nucleus</location>
    </subcellularLocation>
</comment>
<reference evidence="11" key="1">
    <citation type="journal article" date="2019" name="G3 (Bethesda)">
        <title>Genome Assemblies of Two Rare Opportunistic Yeast Pathogens: Diutina rugosa (syn. Candida rugosa) and Trichomonascus ciferrii (syn. Candida ciferrii).</title>
        <authorList>
            <person name="Mixao V."/>
            <person name="Saus E."/>
            <person name="Hansen A.P."/>
            <person name="Lass-Florl C."/>
            <person name="Gabaldon T."/>
        </authorList>
    </citation>
    <scope>NUCLEOTIDE SEQUENCE</scope>
    <source>
        <strain evidence="11">CBS 4856</strain>
    </source>
</reference>
<dbReference type="SUPFAM" id="SSF47370">
    <property type="entry name" value="Bromodomain"/>
    <property type="match status" value="1"/>
</dbReference>
<dbReference type="InterPro" id="IPR006565">
    <property type="entry name" value="BTP"/>
</dbReference>
<proteinExistence type="predicted"/>
<evidence type="ECO:0000256" key="1">
    <source>
        <dbReference type="ARBA" id="ARBA00004123"/>
    </source>
</evidence>
<protein>
    <recommendedName>
        <fullName evidence="7">SAGA complex subunit Spt7</fullName>
    </recommendedName>
</protein>
<dbReference type="Proteomes" id="UP000761534">
    <property type="component" value="Unassembled WGS sequence"/>
</dbReference>
<feature type="compositionally biased region" description="Polar residues" evidence="9">
    <location>
        <begin position="103"/>
        <end position="113"/>
    </location>
</feature>
<evidence type="ECO:0000256" key="2">
    <source>
        <dbReference type="ARBA" id="ARBA00022553"/>
    </source>
</evidence>
<dbReference type="Pfam" id="PF00439">
    <property type="entry name" value="Bromodomain"/>
    <property type="match status" value="1"/>
</dbReference>
<feature type="compositionally biased region" description="Basic and acidic residues" evidence="9">
    <location>
        <begin position="221"/>
        <end position="244"/>
    </location>
</feature>
<dbReference type="PRINTS" id="PR00503">
    <property type="entry name" value="BROMODOMAIN"/>
</dbReference>
<accession>A0A642UQ36</accession>
<gene>
    <name evidence="11" type="ORF">TRICI_005725</name>
</gene>
<feature type="domain" description="Bromo" evidence="10">
    <location>
        <begin position="329"/>
        <end position="399"/>
    </location>
</feature>
<feature type="compositionally biased region" description="Basic and acidic residues" evidence="9">
    <location>
        <begin position="202"/>
        <end position="214"/>
    </location>
</feature>
<feature type="region of interest" description="Disordered" evidence="9">
    <location>
        <begin position="439"/>
        <end position="579"/>
    </location>
</feature>
<evidence type="ECO:0000256" key="6">
    <source>
        <dbReference type="ARBA" id="ARBA00023242"/>
    </source>
</evidence>
<dbReference type="GO" id="GO:0046695">
    <property type="term" value="C:SLIK (SAGA-like) complex"/>
    <property type="evidence" value="ECO:0007669"/>
    <property type="project" value="InterPro"/>
</dbReference>
<keyword evidence="5" id="KW-0804">Transcription</keyword>
<dbReference type="OrthoDB" id="21449at2759"/>
<name>A0A642UQ36_9ASCO</name>
<feature type="compositionally biased region" description="Acidic residues" evidence="9">
    <location>
        <begin position="565"/>
        <end position="578"/>
    </location>
</feature>
<dbReference type="GO" id="GO:0005634">
    <property type="term" value="C:nucleus"/>
    <property type="evidence" value="ECO:0007669"/>
    <property type="project" value="UniProtKB-SubCell"/>
</dbReference>
<feature type="compositionally biased region" description="Basic residues" evidence="9">
    <location>
        <begin position="465"/>
        <end position="480"/>
    </location>
</feature>
<dbReference type="GO" id="GO:0006357">
    <property type="term" value="P:regulation of transcription by RNA polymerase II"/>
    <property type="evidence" value="ECO:0007669"/>
    <property type="project" value="UniProtKB-ARBA"/>
</dbReference>
<feature type="compositionally biased region" description="Acidic residues" evidence="9">
    <location>
        <begin position="186"/>
        <end position="201"/>
    </location>
</feature>
<dbReference type="GO" id="GO:0046982">
    <property type="term" value="F:protein heterodimerization activity"/>
    <property type="evidence" value="ECO:0007669"/>
    <property type="project" value="InterPro"/>
</dbReference>
<dbReference type="SMART" id="SM00297">
    <property type="entry name" value="BROMO"/>
    <property type="match status" value="1"/>
</dbReference>
<dbReference type="VEuPathDB" id="FungiDB:TRICI_005725"/>
<dbReference type="InterPro" id="IPR036427">
    <property type="entry name" value="Bromodomain-like_sf"/>
</dbReference>
<dbReference type="Pfam" id="PF07524">
    <property type="entry name" value="Bromo_TP"/>
    <property type="match status" value="1"/>
</dbReference>
<dbReference type="GO" id="GO:0000124">
    <property type="term" value="C:SAGA complex"/>
    <property type="evidence" value="ECO:0007669"/>
    <property type="project" value="InterPro"/>
</dbReference>
<dbReference type="PANTHER" id="PTHR47343:SF1">
    <property type="entry name" value="TRANSCRIPTIONAL ACTIVATOR SPT7"/>
    <property type="match status" value="1"/>
</dbReference>
<comment type="caution">
    <text evidence="11">The sequence shown here is derived from an EMBL/GenBank/DDBJ whole genome shotgun (WGS) entry which is preliminary data.</text>
</comment>
<feature type="region of interest" description="Disordered" evidence="9">
    <location>
        <begin position="167"/>
        <end position="260"/>
    </location>
</feature>
<dbReference type="Gene3D" id="1.20.920.10">
    <property type="entry name" value="Bromodomain-like"/>
    <property type="match status" value="1"/>
</dbReference>
<dbReference type="CDD" id="cd05510">
    <property type="entry name" value="Bromo_SPT7_like"/>
    <property type="match status" value="1"/>
</dbReference>
<dbReference type="EMBL" id="SWFS01000443">
    <property type="protein sequence ID" value="KAA8903287.1"/>
    <property type="molecule type" value="Genomic_DNA"/>
</dbReference>
<keyword evidence="4 8" id="KW-0103">Bromodomain</keyword>
<organism evidence="11 12">
    <name type="scientific">Trichomonascus ciferrii</name>
    <dbReference type="NCBI Taxonomy" id="44093"/>
    <lineage>
        <taxon>Eukaryota</taxon>
        <taxon>Fungi</taxon>
        <taxon>Dikarya</taxon>
        <taxon>Ascomycota</taxon>
        <taxon>Saccharomycotina</taxon>
        <taxon>Dipodascomycetes</taxon>
        <taxon>Dipodascales</taxon>
        <taxon>Trichomonascaceae</taxon>
        <taxon>Trichomonascus</taxon>
        <taxon>Trichomonascus ciferrii complex</taxon>
    </lineage>
</organism>
<evidence type="ECO:0000256" key="4">
    <source>
        <dbReference type="ARBA" id="ARBA00023117"/>
    </source>
</evidence>
<feature type="region of interest" description="Disordered" evidence="9">
    <location>
        <begin position="994"/>
        <end position="1027"/>
    </location>
</feature>
<dbReference type="GO" id="GO:0006325">
    <property type="term" value="P:chromatin organization"/>
    <property type="evidence" value="ECO:0007669"/>
    <property type="project" value="UniProtKB-ARBA"/>
</dbReference>
<dbReference type="InterPro" id="IPR037782">
    <property type="entry name" value="Spt7"/>
</dbReference>
<evidence type="ECO:0000256" key="9">
    <source>
        <dbReference type="SAM" id="MobiDB-lite"/>
    </source>
</evidence>
<feature type="compositionally biased region" description="Polar residues" evidence="9">
    <location>
        <begin position="520"/>
        <end position="535"/>
    </location>
</feature>
<evidence type="ECO:0000313" key="12">
    <source>
        <dbReference type="Proteomes" id="UP000761534"/>
    </source>
</evidence>
<sequence length="1081" mass="120245">MQGGQDLTKVWKRSSANGLLKLAKEIESQGSWHGYLTVAEHEIFKKVIAQGGDQWARFLDGKVAGRVEVIPPHGGSHANGASQPGVVGSPRRATPALAGATPIETSTPRTPSVSMAHGGTPQPTVTEVDPLTVCFRVRYMLYEKAIDVLFPSANAAQEIDFALLEEDDETEQANKTKKPAVRSTDDDYDDDYDDDEEEEGEKDTGKEQDKDKDTTSQTDELIFKGDKENALKQRKLEESDRQMDMDGGGTTAGQSSSSTTASFGAANLSLKHLLATIEAKRDELSLTDLELRNLISDVRKNRSKWASEDKIGQEELYEACEKVVLELRGYTEHSTAFLNKVNKRDAPNYYNIIKHPMDLNTVMKKLKTFQYKSKQEFVSDLMLIWKNCLTYNTDPKHFLRAHAYAMQRKTLSLIPLIPDITVRDRAEVEAEEQAALANGSIGGKGAGKGAANADTEEESGTLMRTSRKGSGKHTAKGRKRKLEESEETPQPNAGTATNTPAPEENNVTATTATESNNNTQTSITNHDISRSNSMRASPFPREGTPRSGTPGGEFDTSITGQAEEPPSDQEEGGEDADVETQVWQSKFNQQRAIYCCKRGDLFKDNKLQVDAPATLRKQYSMTKFEEIMNSPAGDSLEDNQPKRLFSRTGLLESIESDKKPFLLEYEVGSGVPAVPWELDARNVDDGMANLQPEDIKPSNYIARGGLNQKMNENLHEVQQIRKVCSKISLIRQMQQQSYMHNTSAKSYNPPEIQDVDLDIESRLPNRDQYDGTVSAAALKKSVSKIAMHTGFEVTEFMAVDALTEIAADYMGKLVKTLRMFMEATNADREYSFEDILLMTLHQNGIESVASLDLYIRDDIDRHGVRLKDLGRKLTSFLSDLLRPAANDVNEGQFKDEQFLNGDFASQLGDEVDFFGFKELGLDKELGLLNSSVPLHLLHSRFNASMSNTSTLDEEKTKQSLCEEEYPPMDRKHAQNQIGLLRPFFLAKLDSTSGDVLPEGDNLPPKQRNTRPKLPPTGKISGPKKKPISKGFFLKEHEPEVPQNVSAGLEVHDNEENDNDMAMKLEHEIENANREDMLENPT</sequence>
<dbReference type="AlphaFoldDB" id="A0A642UQ36"/>
<evidence type="ECO:0000256" key="7">
    <source>
        <dbReference type="ARBA" id="ARBA00093633"/>
    </source>
</evidence>
<keyword evidence="12" id="KW-1185">Reference proteome</keyword>
<evidence type="ECO:0000259" key="10">
    <source>
        <dbReference type="PROSITE" id="PS50014"/>
    </source>
</evidence>
<dbReference type="CDD" id="cd22927">
    <property type="entry name" value="HFD_SPT7"/>
    <property type="match status" value="1"/>
</dbReference>
<evidence type="ECO:0000256" key="8">
    <source>
        <dbReference type="PROSITE-ProRule" id="PRU00035"/>
    </source>
</evidence>
<dbReference type="FunFam" id="1.20.920.10:FF:000032">
    <property type="entry name" value="Transcriptional activator spt7"/>
    <property type="match status" value="1"/>
</dbReference>
<feature type="compositionally biased region" description="Low complexity" evidence="9">
    <location>
        <begin position="501"/>
        <end position="519"/>
    </location>
</feature>
<dbReference type="InterPro" id="IPR018359">
    <property type="entry name" value="Bromodomain_CS"/>
</dbReference>
<dbReference type="PROSITE" id="PS50014">
    <property type="entry name" value="BROMODOMAIN_2"/>
    <property type="match status" value="1"/>
</dbReference>